<dbReference type="PANTHER" id="PTHR43391">
    <property type="entry name" value="RETINOL DEHYDROGENASE-RELATED"/>
    <property type="match status" value="1"/>
</dbReference>
<proteinExistence type="inferred from homology"/>
<dbReference type="Proteomes" id="UP000064029">
    <property type="component" value="Unassembled WGS sequence"/>
</dbReference>
<evidence type="ECO:0000256" key="3">
    <source>
        <dbReference type="ARBA" id="ARBA00023002"/>
    </source>
</evidence>
<evidence type="ECO:0008006" key="6">
    <source>
        <dbReference type="Google" id="ProtNLM"/>
    </source>
</evidence>
<dbReference type="GO" id="GO:0016491">
    <property type="term" value="F:oxidoreductase activity"/>
    <property type="evidence" value="ECO:0007669"/>
    <property type="project" value="UniProtKB-KW"/>
</dbReference>
<dbReference type="PANTHER" id="PTHR43391:SF14">
    <property type="entry name" value="DEHYDROGENASE_REDUCTASE SDR FAMILY PROTEIN 7-LIKE"/>
    <property type="match status" value="1"/>
</dbReference>
<dbReference type="PRINTS" id="PR00081">
    <property type="entry name" value="GDHRDH"/>
</dbReference>
<evidence type="ECO:0000256" key="2">
    <source>
        <dbReference type="ARBA" id="ARBA00022857"/>
    </source>
</evidence>
<accession>A0A118HT76</accession>
<dbReference type="Pfam" id="PF00106">
    <property type="entry name" value="adh_short"/>
    <property type="match status" value="1"/>
</dbReference>
<sequence>MACIGTTEADVGSVFISGISDGIGHALAVHYLERGWTVYGIARRRPEALLAHANMVFKQCDLLTLDETTELFDGAFAPIAQHRVSVVYLNAGVSGVAPRRARECSVDELQRTLTVNTVANKLLLDAFMALPARPEVVVASASIAGVRFRAGMLPYSLSKAALLALCGVYADEYPDVFFAVLGMCNVDTALSREIVFSPRIAEFPEHVRLNARFRTPGYAVSPAQRAADVFDLIHPTPDERLTSGRFVEIRALLAPAGSEQRIAG</sequence>
<dbReference type="SUPFAM" id="SSF51735">
    <property type="entry name" value="NAD(P)-binding Rossmann-fold domains"/>
    <property type="match status" value="1"/>
</dbReference>
<organism evidence="4 5">
    <name type="scientific">Burkholderia ubonensis</name>
    <dbReference type="NCBI Taxonomy" id="101571"/>
    <lineage>
        <taxon>Bacteria</taxon>
        <taxon>Pseudomonadati</taxon>
        <taxon>Pseudomonadota</taxon>
        <taxon>Betaproteobacteria</taxon>
        <taxon>Burkholderiales</taxon>
        <taxon>Burkholderiaceae</taxon>
        <taxon>Burkholderia</taxon>
        <taxon>Burkholderia cepacia complex</taxon>
    </lineage>
</organism>
<dbReference type="EMBL" id="LOXM01000131">
    <property type="protein sequence ID" value="KVG66826.1"/>
    <property type="molecule type" value="Genomic_DNA"/>
</dbReference>
<keyword evidence="2" id="KW-0521">NADP</keyword>
<evidence type="ECO:0000313" key="4">
    <source>
        <dbReference type="EMBL" id="KVG66826.1"/>
    </source>
</evidence>
<dbReference type="AlphaFoldDB" id="A0A118HT76"/>
<name>A0A118HT76_9BURK</name>
<gene>
    <name evidence="4" type="ORF">WJ33_26080</name>
</gene>
<evidence type="ECO:0000256" key="1">
    <source>
        <dbReference type="ARBA" id="ARBA00006484"/>
    </source>
</evidence>
<dbReference type="CDD" id="cd05233">
    <property type="entry name" value="SDR_c"/>
    <property type="match status" value="1"/>
</dbReference>
<dbReference type="InterPro" id="IPR002347">
    <property type="entry name" value="SDR_fam"/>
</dbReference>
<comment type="caution">
    <text evidence="4">The sequence shown here is derived from an EMBL/GenBank/DDBJ whole genome shotgun (WGS) entry which is preliminary data.</text>
</comment>
<dbReference type="GO" id="GO:0005829">
    <property type="term" value="C:cytosol"/>
    <property type="evidence" value="ECO:0007669"/>
    <property type="project" value="TreeGrafter"/>
</dbReference>
<evidence type="ECO:0000313" key="5">
    <source>
        <dbReference type="Proteomes" id="UP000064029"/>
    </source>
</evidence>
<reference evidence="4 5" key="1">
    <citation type="submission" date="2015-11" db="EMBL/GenBank/DDBJ databases">
        <title>Expanding the genomic diversity of Burkholderia species for the development of highly accurate diagnostics.</title>
        <authorList>
            <person name="Sahl J."/>
            <person name="Keim P."/>
            <person name="Wagner D."/>
        </authorList>
    </citation>
    <scope>NUCLEOTIDE SEQUENCE [LARGE SCALE GENOMIC DNA]</scope>
    <source>
        <strain evidence="4 5">MSMB2036</strain>
    </source>
</reference>
<protein>
    <recommendedName>
        <fullName evidence="6">Short-chain dehydrogenase</fullName>
    </recommendedName>
</protein>
<comment type="similarity">
    <text evidence="1">Belongs to the short-chain dehydrogenases/reductases (SDR) family.</text>
</comment>
<dbReference type="InterPro" id="IPR036291">
    <property type="entry name" value="NAD(P)-bd_dom_sf"/>
</dbReference>
<dbReference type="OrthoDB" id="9775296at2"/>
<keyword evidence="3" id="KW-0560">Oxidoreductase</keyword>
<dbReference type="Gene3D" id="3.40.50.720">
    <property type="entry name" value="NAD(P)-binding Rossmann-like Domain"/>
    <property type="match status" value="1"/>
</dbReference>